<dbReference type="FunFam" id="3.40.50.720:FF:001029">
    <property type="entry name" value="Enoyl-[acyl-carrier-protein] reductase, mitochondrial"/>
    <property type="match status" value="1"/>
</dbReference>
<dbReference type="Pfam" id="PF08240">
    <property type="entry name" value="ADH_N"/>
    <property type="match status" value="1"/>
</dbReference>
<dbReference type="Pfam" id="PF00383">
    <property type="entry name" value="dCMP_cyt_deam_1"/>
    <property type="match status" value="1"/>
</dbReference>
<name>A0AAE9DBG3_CAEBR</name>
<dbReference type="CDD" id="cd08290">
    <property type="entry name" value="ETR"/>
    <property type="match status" value="1"/>
</dbReference>
<evidence type="ECO:0000256" key="9">
    <source>
        <dbReference type="ARBA" id="ARBA00022857"/>
    </source>
</evidence>
<evidence type="ECO:0000256" key="7">
    <source>
        <dbReference type="ARBA" id="ARBA00022832"/>
    </source>
</evidence>
<evidence type="ECO:0000256" key="13">
    <source>
        <dbReference type="ARBA" id="ARBA00023128"/>
    </source>
</evidence>
<evidence type="ECO:0000256" key="12">
    <source>
        <dbReference type="ARBA" id="ARBA00023098"/>
    </source>
</evidence>
<keyword evidence="12" id="KW-0443">Lipid metabolism</keyword>
<evidence type="ECO:0000256" key="2">
    <source>
        <dbReference type="ARBA" id="ARBA00006576"/>
    </source>
</evidence>
<dbReference type="PROSITE" id="PS51747">
    <property type="entry name" value="CYT_DCMP_DEAMINASES_2"/>
    <property type="match status" value="1"/>
</dbReference>
<keyword evidence="7" id="KW-0276">Fatty acid metabolism</keyword>
<keyword evidence="5" id="KW-0479">Metal-binding</keyword>
<evidence type="ECO:0000256" key="17">
    <source>
        <dbReference type="ARBA" id="ARBA00042123"/>
    </source>
</evidence>
<evidence type="ECO:0000256" key="10">
    <source>
        <dbReference type="ARBA" id="ARBA00022946"/>
    </source>
</evidence>
<dbReference type="GO" id="GO:0005739">
    <property type="term" value="C:mitochondrion"/>
    <property type="evidence" value="ECO:0007669"/>
    <property type="project" value="UniProtKB-SubCell"/>
</dbReference>
<evidence type="ECO:0000256" key="15">
    <source>
        <dbReference type="ARBA" id="ARBA00038963"/>
    </source>
</evidence>
<dbReference type="EMBL" id="CP090893">
    <property type="protein sequence ID" value="ULU00173.1"/>
    <property type="molecule type" value="Genomic_DNA"/>
</dbReference>
<evidence type="ECO:0000256" key="4">
    <source>
        <dbReference type="ARBA" id="ARBA00022516"/>
    </source>
</evidence>
<keyword evidence="10" id="KW-0809">Transit peptide</keyword>
<dbReference type="Pfam" id="PF00107">
    <property type="entry name" value="ADH_zinc_N"/>
    <property type="match status" value="1"/>
</dbReference>
<evidence type="ECO:0000256" key="5">
    <source>
        <dbReference type="ARBA" id="ARBA00022723"/>
    </source>
</evidence>
<protein>
    <recommendedName>
        <fullName evidence="16">Enoyl-[acyl-carrier-protein] reductase, mitochondrial</fullName>
        <ecNumber evidence="15">1.3.1.104</ecNumber>
    </recommendedName>
    <alternativeName>
        <fullName evidence="17">2-enoyl thioester reductase</fullName>
    </alternativeName>
</protein>
<keyword evidence="6" id="KW-0378">Hydrolase</keyword>
<evidence type="ECO:0000256" key="1">
    <source>
        <dbReference type="ARBA" id="ARBA00004173"/>
    </source>
</evidence>
<dbReference type="Gene3D" id="3.90.180.10">
    <property type="entry name" value="Medium-chain alcohol dehydrogenases, catalytic domain"/>
    <property type="match status" value="1"/>
</dbReference>
<dbReference type="InterPro" id="IPR013149">
    <property type="entry name" value="ADH-like_C"/>
</dbReference>
<dbReference type="InterPro" id="IPR051034">
    <property type="entry name" value="Mito_Enoyl-ACP_Reductase"/>
</dbReference>
<dbReference type="GO" id="GO:0141148">
    <property type="term" value="F:enoyl-[acyl-carrier-protein] reductase (NADPH) activity"/>
    <property type="evidence" value="ECO:0007669"/>
    <property type="project" value="UniProtKB-EC"/>
</dbReference>
<keyword evidence="13" id="KW-0496">Mitochondrion</keyword>
<dbReference type="InterPro" id="IPR016193">
    <property type="entry name" value="Cytidine_deaminase-like"/>
</dbReference>
<dbReference type="PANTHER" id="PTHR43981:SF1">
    <property type="entry name" value="ENOYL-[ACYL-CARRIER-PROTEIN] REDUCTASE, MITOCHONDRIAL"/>
    <property type="match status" value="1"/>
</dbReference>
<dbReference type="SUPFAM" id="SSF53927">
    <property type="entry name" value="Cytidine deaminase-like"/>
    <property type="match status" value="1"/>
</dbReference>
<keyword evidence="11" id="KW-0560">Oxidoreductase</keyword>
<evidence type="ECO:0000313" key="19">
    <source>
        <dbReference type="EMBL" id="ULU00173.1"/>
    </source>
</evidence>
<comment type="similarity">
    <text evidence="2">Belongs to the cytidine and deoxycytidylate deaminase family.</text>
</comment>
<keyword evidence="4" id="KW-0444">Lipid biosynthesis</keyword>
<gene>
    <name evidence="19" type="ORF">L3Y34_001002</name>
</gene>
<keyword evidence="8" id="KW-0862">Zinc</keyword>
<evidence type="ECO:0000259" key="18">
    <source>
        <dbReference type="PROSITE" id="PS51747"/>
    </source>
</evidence>
<dbReference type="SUPFAM" id="SSF50129">
    <property type="entry name" value="GroES-like"/>
    <property type="match status" value="1"/>
</dbReference>
<evidence type="ECO:0000256" key="11">
    <source>
        <dbReference type="ARBA" id="ARBA00023002"/>
    </source>
</evidence>
<evidence type="ECO:0000256" key="8">
    <source>
        <dbReference type="ARBA" id="ARBA00022833"/>
    </source>
</evidence>
<evidence type="ECO:0000256" key="3">
    <source>
        <dbReference type="ARBA" id="ARBA00010371"/>
    </source>
</evidence>
<dbReference type="Gene3D" id="3.40.50.720">
    <property type="entry name" value="NAD(P)-binding Rossmann-like Domain"/>
    <property type="match status" value="1"/>
</dbReference>
<comment type="similarity">
    <text evidence="3">Belongs to the zinc-containing alcohol dehydrogenase family. Quinone oxidoreductase subfamily.</text>
</comment>
<dbReference type="SMART" id="SM00829">
    <property type="entry name" value="PKS_ER"/>
    <property type="match status" value="1"/>
</dbReference>
<dbReference type="PANTHER" id="PTHR43981">
    <property type="entry name" value="ENOYL-[ACYL-CARRIER-PROTEIN] REDUCTASE, MITOCHONDRIAL"/>
    <property type="match status" value="1"/>
</dbReference>
<evidence type="ECO:0000256" key="16">
    <source>
        <dbReference type="ARBA" id="ARBA00041058"/>
    </source>
</evidence>
<reference evidence="19 20" key="1">
    <citation type="submission" date="2022-05" db="EMBL/GenBank/DDBJ databases">
        <title>Chromosome-level reference genomes for two strains of Caenorhabditis briggsae: an improved platform for comparative genomics.</title>
        <authorList>
            <person name="Stevens L."/>
            <person name="Andersen E.C."/>
        </authorList>
    </citation>
    <scope>NUCLEOTIDE SEQUENCE [LARGE SCALE GENOMIC DNA]</scope>
    <source>
        <strain evidence="19">QX1410_ONT</strain>
        <tissue evidence="19">Whole-organism</tissue>
    </source>
</reference>
<evidence type="ECO:0000256" key="6">
    <source>
        <dbReference type="ARBA" id="ARBA00022801"/>
    </source>
</evidence>
<evidence type="ECO:0000313" key="20">
    <source>
        <dbReference type="Proteomes" id="UP000827892"/>
    </source>
</evidence>
<proteinExistence type="inferred from homology"/>
<dbReference type="GO" id="GO:0006633">
    <property type="term" value="P:fatty acid biosynthetic process"/>
    <property type="evidence" value="ECO:0007669"/>
    <property type="project" value="UniProtKB-KW"/>
</dbReference>
<comment type="subcellular location">
    <subcellularLocation>
        <location evidence="1">Mitochondrion</location>
    </subcellularLocation>
</comment>
<dbReference type="InterPro" id="IPR013154">
    <property type="entry name" value="ADH-like_N"/>
</dbReference>
<dbReference type="EC" id="1.3.1.104" evidence="15"/>
<dbReference type="InterPro" id="IPR020843">
    <property type="entry name" value="ER"/>
</dbReference>
<accession>A0AAE9DBG3</accession>
<keyword evidence="9" id="KW-0521">NADP</keyword>
<dbReference type="CDD" id="cd01285">
    <property type="entry name" value="nucleoside_deaminase"/>
    <property type="match status" value="1"/>
</dbReference>
<dbReference type="InterPro" id="IPR011032">
    <property type="entry name" value="GroES-like_sf"/>
</dbReference>
<dbReference type="GO" id="GO:0016787">
    <property type="term" value="F:hydrolase activity"/>
    <property type="evidence" value="ECO:0007669"/>
    <property type="project" value="UniProtKB-KW"/>
</dbReference>
<dbReference type="InterPro" id="IPR036291">
    <property type="entry name" value="NAD(P)-bd_dom_sf"/>
</dbReference>
<dbReference type="FunFam" id="3.40.140.10:FF:000011">
    <property type="entry name" value="tRNA-specific adenosine deaminase"/>
    <property type="match status" value="1"/>
</dbReference>
<dbReference type="Gene3D" id="3.40.140.10">
    <property type="entry name" value="Cytidine Deaminase, domain 2"/>
    <property type="match status" value="1"/>
</dbReference>
<dbReference type="AlphaFoldDB" id="A0AAE9DBG3"/>
<keyword evidence="14" id="KW-0275">Fatty acid biosynthesis</keyword>
<dbReference type="SUPFAM" id="SSF51735">
    <property type="entry name" value="NAD(P)-binding Rossmann-fold domains"/>
    <property type="match status" value="1"/>
</dbReference>
<feature type="domain" description="CMP/dCMP-type deaminase" evidence="18">
    <location>
        <begin position="361"/>
        <end position="473"/>
    </location>
</feature>
<dbReference type="GO" id="GO:0046872">
    <property type="term" value="F:metal ion binding"/>
    <property type="evidence" value="ECO:0007669"/>
    <property type="project" value="UniProtKB-KW"/>
</dbReference>
<evidence type="ECO:0000256" key="14">
    <source>
        <dbReference type="ARBA" id="ARBA00023160"/>
    </source>
</evidence>
<organism evidence="19 20">
    <name type="scientific">Caenorhabditis briggsae</name>
    <dbReference type="NCBI Taxonomy" id="6238"/>
    <lineage>
        <taxon>Eukaryota</taxon>
        <taxon>Metazoa</taxon>
        <taxon>Ecdysozoa</taxon>
        <taxon>Nematoda</taxon>
        <taxon>Chromadorea</taxon>
        <taxon>Rhabditida</taxon>
        <taxon>Rhabditina</taxon>
        <taxon>Rhabditomorpha</taxon>
        <taxon>Rhabditoidea</taxon>
        <taxon>Rhabditidae</taxon>
        <taxon>Peloderinae</taxon>
        <taxon>Caenorhabditis</taxon>
    </lineage>
</organism>
<dbReference type="Proteomes" id="UP000827892">
    <property type="component" value="Chromosome III"/>
</dbReference>
<sequence>MQKTIQSHALIYKKFGDPREVLELETIQIPAEPSKGECLVQWLASPINPLDINRVQGNYALKTKPPVIGGSEGVGKVIKAGSGSRFKVGDHVTIFSAETPFWTENGIVDDKDLVQLDNRIPLDLAATLMINPPTAWIMLQKYVKLEKGDYVIQNSANSGVGRSVIELCKAFGYKSINIVRSRPNIEALKTDLWRIGADHVFTEEEFKQTSKEFLKSIKSRPKLALNGVGGKSALQISSVLERGGTCVTYGGMSKKAHEFTTSALVFNDIQVRGVAVGMWARREENLDEWNYCVEQVQKFAVEGKLTSIPMEKVSLADHKKAIQKSMEGKSIKQLFIINSSATSRLDLPKMTPSVDDESLPPNHKELMAEAVAEACRGVECGDGGPFGAVIVDNKGNVVAKGHNMVLVTKDPTMHAEMTAIRNACKTLGTFDLSGHTLYTSCYPCPMCMGASLWARFDAIYYGATAQQAAEIGFDDKAFHDFLKDPKTDDIRKLEHLAADNYLLPFQMWSNKPDKTEY</sequence>
<dbReference type="InterPro" id="IPR002125">
    <property type="entry name" value="CMP_dCMP_dom"/>
</dbReference>